<dbReference type="GO" id="GO:0016651">
    <property type="term" value="F:oxidoreductase activity, acting on NAD(P)H"/>
    <property type="evidence" value="ECO:0007669"/>
    <property type="project" value="TreeGrafter"/>
</dbReference>
<dbReference type="CDD" id="cd05276">
    <property type="entry name" value="p53_inducible_oxidoreductase"/>
    <property type="match status" value="1"/>
</dbReference>
<dbReference type="Gene3D" id="3.90.180.10">
    <property type="entry name" value="Medium-chain alcohol dehydrogenases, catalytic domain"/>
    <property type="match status" value="1"/>
</dbReference>
<dbReference type="EMBL" id="CABDVU010000001">
    <property type="protein sequence ID" value="VTN09041.1"/>
    <property type="molecule type" value="Genomic_DNA"/>
</dbReference>
<keyword evidence="4" id="KW-0012">Acyltransferase</keyword>
<protein>
    <submittedName>
        <fullName evidence="4">Beta-ketoacyl-acyl-carrier-protein synthase I</fullName>
        <ecNumber evidence="4">2.3.1.41</ecNumber>
    </submittedName>
</protein>
<proteinExistence type="predicted"/>
<dbReference type="NCBIfam" id="TIGR02824">
    <property type="entry name" value="quinone_pig3"/>
    <property type="match status" value="1"/>
</dbReference>
<dbReference type="Gene3D" id="3.40.50.720">
    <property type="entry name" value="NAD(P)-binding Rossmann-like Domain"/>
    <property type="match status" value="1"/>
</dbReference>
<dbReference type="PANTHER" id="PTHR48106:SF8">
    <property type="entry name" value="OS02G0805600 PROTEIN"/>
    <property type="match status" value="1"/>
</dbReference>
<feature type="domain" description="Enoyl reductase (ER)" evidence="3">
    <location>
        <begin position="16"/>
        <end position="329"/>
    </location>
</feature>
<evidence type="ECO:0000313" key="5">
    <source>
        <dbReference type="Proteomes" id="UP000339249"/>
    </source>
</evidence>
<sequence>MPLPEYMNEVEITAPGGPEVLRVRKAPLPLPGPDEVLVHVAAAGVNRPDVIQRQGKYPMPDGVTPVPGLEVAGNIVAIGDNVTDWAIGDKVCGLTNGGGYAEYCLLPATQCLPVPTGVSMIEAAAIAETFFTVWANLFQMAKAKRGDRVLIHGGTSGIGTTALMLCAAFGIECFATAGSEDKCAAVAALGGQPINYRTDDFAAVILSQTRGRGVDIILDIMGASYFKSNLTALARDGRLVVIGFLGGAIADGVDLQAMALKRATITGSTMRARTAQEKARIAAELRAQVWPLLASGQCRPVIDQVFRLEDAPLAHARMERGDHIGKIVLQVTG</sequence>
<dbReference type="SMART" id="SM00829">
    <property type="entry name" value="PKS_ER"/>
    <property type="match status" value="1"/>
</dbReference>
<keyword evidence="1" id="KW-0521">NADP</keyword>
<dbReference type="InterPro" id="IPR020843">
    <property type="entry name" value="ER"/>
</dbReference>
<name>A0A4U9CUN7_RAOTE</name>
<dbReference type="Pfam" id="PF13602">
    <property type="entry name" value="ADH_zinc_N_2"/>
    <property type="match status" value="1"/>
</dbReference>
<keyword evidence="2" id="KW-0560">Oxidoreductase</keyword>
<dbReference type="PANTHER" id="PTHR48106">
    <property type="entry name" value="QUINONE OXIDOREDUCTASE PIG3-RELATED"/>
    <property type="match status" value="1"/>
</dbReference>
<dbReference type="GO" id="GO:0070402">
    <property type="term" value="F:NADPH binding"/>
    <property type="evidence" value="ECO:0007669"/>
    <property type="project" value="TreeGrafter"/>
</dbReference>
<organism evidence="4 5">
    <name type="scientific">Raoultella terrigena</name>
    <name type="common">Klebsiella terrigena</name>
    <dbReference type="NCBI Taxonomy" id="577"/>
    <lineage>
        <taxon>Bacteria</taxon>
        <taxon>Pseudomonadati</taxon>
        <taxon>Pseudomonadota</taxon>
        <taxon>Gammaproteobacteria</taxon>
        <taxon>Enterobacterales</taxon>
        <taxon>Enterobacteriaceae</taxon>
        <taxon>Klebsiella/Raoultella group</taxon>
        <taxon>Raoultella</taxon>
    </lineage>
</organism>
<evidence type="ECO:0000256" key="2">
    <source>
        <dbReference type="ARBA" id="ARBA00023002"/>
    </source>
</evidence>
<dbReference type="SUPFAM" id="SSF51735">
    <property type="entry name" value="NAD(P)-binding Rossmann-fold domains"/>
    <property type="match status" value="1"/>
</dbReference>
<evidence type="ECO:0000259" key="3">
    <source>
        <dbReference type="SMART" id="SM00829"/>
    </source>
</evidence>
<dbReference type="Pfam" id="PF08240">
    <property type="entry name" value="ADH_N"/>
    <property type="match status" value="1"/>
</dbReference>
<dbReference type="AlphaFoldDB" id="A0A4U9CUN7"/>
<dbReference type="GO" id="GO:0004315">
    <property type="term" value="F:3-oxoacyl-[acyl-carrier-protein] synthase activity"/>
    <property type="evidence" value="ECO:0007669"/>
    <property type="project" value="UniProtKB-EC"/>
</dbReference>
<dbReference type="InterPro" id="IPR013154">
    <property type="entry name" value="ADH-like_N"/>
</dbReference>
<dbReference type="SUPFAM" id="SSF50129">
    <property type="entry name" value="GroES-like"/>
    <property type="match status" value="1"/>
</dbReference>
<dbReference type="Proteomes" id="UP000339249">
    <property type="component" value="Unassembled WGS sequence"/>
</dbReference>
<dbReference type="EC" id="2.3.1.41" evidence="4"/>
<dbReference type="InterPro" id="IPR014189">
    <property type="entry name" value="Quinone_OxRdtase_PIG3"/>
</dbReference>
<keyword evidence="4" id="KW-0808">Transferase</keyword>
<accession>A0A4U9CUN7</accession>
<gene>
    <name evidence="4" type="primary">ppsC_2</name>
    <name evidence="4" type="ORF">NCTC9185_00924</name>
</gene>
<evidence type="ECO:0000256" key="1">
    <source>
        <dbReference type="ARBA" id="ARBA00022857"/>
    </source>
</evidence>
<reference evidence="4 5" key="1">
    <citation type="submission" date="2019-04" db="EMBL/GenBank/DDBJ databases">
        <authorList>
            <consortium name="Pathogen Informatics"/>
        </authorList>
    </citation>
    <scope>NUCLEOTIDE SEQUENCE [LARGE SCALE GENOMIC DNA]</scope>
    <source>
        <strain evidence="4 5">NCTC9185</strain>
    </source>
</reference>
<dbReference type="InterPro" id="IPR036291">
    <property type="entry name" value="NAD(P)-bd_dom_sf"/>
</dbReference>
<dbReference type="InterPro" id="IPR011032">
    <property type="entry name" value="GroES-like_sf"/>
</dbReference>
<evidence type="ECO:0000313" key="4">
    <source>
        <dbReference type="EMBL" id="VTN09041.1"/>
    </source>
</evidence>